<gene>
    <name evidence="2" type="ORF">Pan216_21070</name>
</gene>
<keyword evidence="1" id="KW-1133">Transmembrane helix</keyword>
<dbReference type="Proteomes" id="UP000317093">
    <property type="component" value="Chromosome"/>
</dbReference>
<keyword evidence="1" id="KW-0472">Membrane</keyword>
<dbReference type="KEGG" id="knv:Pan216_21070"/>
<dbReference type="EMBL" id="CP036279">
    <property type="protein sequence ID" value="QDU61253.1"/>
    <property type="molecule type" value="Genomic_DNA"/>
</dbReference>
<name>A0A518B2N9_9BACT</name>
<dbReference type="OrthoDB" id="241975at2"/>
<proteinExistence type="predicted"/>
<reference evidence="2 3" key="1">
    <citation type="submission" date="2019-02" db="EMBL/GenBank/DDBJ databases">
        <title>Deep-cultivation of Planctomycetes and their phenomic and genomic characterization uncovers novel biology.</title>
        <authorList>
            <person name="Wiegand S."/>
            <person name="Jogler M."/>
            <person name="Boedeker C."/>
            <person name="Pinto D."/>
            <person name="Vollmers J."/>
            <person name="Rivas-Marin E."/>
            <person name="Kohn T."/>
            <person name="Peeters S.H."/>
            <person name="Heuer A."/>
            <person name="Rast P."/>
            <person name="Oberbeckmann S."/>
            <person name="Bunk B."/>
            <person name="Jeske O."/>
            <person name="Meyerdierks A."/>
            <person name="Storesund J.E."/>
            <person name="Kallscheuer N."/>
            <person name="Luecker S."/>
            <person name="Lage O.M."/>
            <person name="Pohl T."/>
            <person name="Merkel B.J."/>
            <person name="Hornburger P."/>
            <person name="Mueller R.-W."/>
            <person name="Bruemmer F."/>
            <person name="Labrenz M."/>
            <person name="Spormann A.M."/>
            <person name="Op den Camp H."/>
            <person name="Overmann J."/>
            <person name="Amann R."/>
            <person name="Jetten M.S.M."/>
            <person name="Mascher T."/>
            <person name="Medema M.H."/>
            <person name="Devos D.P."/>
            <person name="Kaster A.-K."/>
            <person name="Ovreas L."/>
            <person name="Rohde M."/>
            <person name="Galperin M.Y."/>
            <person name="Jogler C."/>
        </authorList>
    </citation>
    <scope>NUCLEOTIDE SEQUENCE [LARGE SCALE GENOMIC DNA]</scope>
    <source>
        <strain evidence="2 3">Pan216</strain>
    </source>
</reference>
<keyword evidence="1" id="KW-0812">Transmembrane</keyword>
<dbReference type="InterPro" id="IPR038765">
    <property type="entry name" value="Papain-like_cys_pep_sf"/>
</dbReference>
<keyword evidence="3" id="KW-1185">Reference proteome</keyword>
<dbReference type="Gene3D" id="3.90.70.10">
    <property type="entry name" value="Cysteine proteinases"/>
    <property type="match status" value="1"/>
</dbReference>
<evidence type="ECO:0000313" key="2">
    <source>
        <dbReference type="EMBL" id="QDU61253.1"/>
    </source>
</evidence>
<organism evidence="2 3">
    <name type="scientific">Kolteria novifilia</name>
    <dbReference type="NCBI Taxonomy" id="2527975"/>
    <lineage>
        <taxon>Bacteria</taxon>
        <taxon>Pseudomonadati</taxon>
        <taxon>Planctomycetota</taxon>
        <taxon>Planctomycetia</taxon>
        <taxon>Kolteriales</taxon>
        <taxon>Kolteriaceae</taxon>
        <taxon>Kolteria</taxon>
    </lineage>
</organism>
<dbReference type="SUPFAM" id="SSF54001">
    <property type="entry name" value="Cysteine proteinases"/>
    <property type="match status" value="1"/>
</dbReference>
<accession>A0A518B2N9</accession>
<sequence>MDFSKLGSWLAAIKKKPKTSLAMAIVVAIISAVAIYNPELIPDLGSDDNPAPVPLQGWAGEDEAEQAWNAIGDTFPKFAITPAHSSKGSVVNLWDAAKLVNDGKHLETFDQKIGDCVSQGAANAINYLQCVEIALHNEREEFRSAFQPYIYGTSRVQIGGGRLGRSDGSLGVWAADAVRKYGVLAADAPNVPPYSGDIAKEWGHKGPPSQFIEIAKEHIVGATARVHSYEEIRDAITNGYPVTIASNQGFQMRAKVIDGRLWGIPSGSWAHQMCFVAVDDTVDCPRSAGGGHGAAYCLNSWGEDAHAPVSEYASTDDAPPGGFWVAAPIAGKMAQRGEAFAFSAFNGFPAQSVDFSIFGEAFNDDLRRN</sequence>
<evidence type="ECO:0000313" key="3">
    <source>
        <dbReference type="Proteomes" id="UP000317093"/>
    </source>
</evidence>
<evidence type="ECO:0000256" key="1">
    <source>
        <dbReference type="SAM" id="Phobius"/>
    </source>
</evidence>
<dbReference type="AlphaFoldDB" id="A0A518B2N9"/>
<protein>
    <submittedName>
        <fullName evidence="2">Uncharacterized protein</fullName>
    </submittedName>
</protein>
<feature type="transmembrane region" description="Helical" evidence="1">
    <location>
        <begin position="21"/>
        <end position="38"/>
    </location>
</feature>
<dbReference type="RefSeq" id="WP_145257867.1">
    <property type="nucleotide sequence ID" value="NZ_CP036279.1"/>
</dbReference>